<feature type="repeat" description="PPR" evidence="2">
    <location>
        <begin position="240"/>
        <end position="274"/>
    </location>
</feature>
<comment type="caution">
    <text evidence="3">The sequence shown here is derived from an EMBL/GenBank/DDBJ whole genome shotgun (WGS) entry which is preliminary data.</text>
</comment>
<evidence type="ECO:0000256" key="2">
    <source>
        <dbReference type="PROSITE-ProRule" id="PRU00708"/>
    </source>
</evidence>
<protein>
    <recommendedName>
        <fullName evidence="5">Pentatricopeptide repeat-containing protein</fullName>
    </recommendedName>
</protein>
<keyword evidence="4" id="KW-1185">Reference proteome</keyword>
<dbReference type="Proteomes" id="UP001454036">
    <property type="component" value="Unassembled WGS sequence"/>
</dbReference>
<dbReference type="InterPro" id="IPR051222">
    <property type="entry name" value="PPR/CCM1_RNA-binding"/>
</dbReference>
<evidence type="ECO:0000313" key="3">
    <source>
        <dbReference type="EMBL" id="GAA0168021.1"/>
    </source>
</evidence>
<keyword evidence="1" id="KW-0677">Repeat</keyword>
<proteinExistence type="predicted"/>
<dbReference type="InterPro" id="IPR011990">
    <property type="entry name" value="TPR-like_helical_dom_sf"/>
</dbReference>
<dbReference type="AlphaFoldDB" id="A0AAV3QYE4"/>
<evidence type="ECO:0000256" key="1">
    <source>
        <dbReference type="ARBA" id="ARBA00022737"/>
    </source>
</evidence>
<name>A0AAV3QYE4_LITER</name>
<evidence type="ECO:0000313" key="4">
    <source>
        <dbReference type="Proteomes" id="UP001454036"/>
    </source>
</evidence>
<dbReference type="NCBIfam" id="TIGR00756">
    <property type="entry name" value="PPR"/>
    <property type="match status" value="3"/>
</dbReference>
<dbReference type="EMBL" id="BAABME010023436">
    <property type="protein sequence ID" value="GAA0168021.1"/>
    <property type="molecule type" value="Genomic_DNA"/>
</dbReference>
<dbReference type="PROSITE" id="PS51375">
    <property type="entry name" value="PPR"/>
    <property type="match status" value="4"/>
</dbReference>
<sequence>MEIASSLTSHKFHHNQTCPSLKPTPSISCTLNNGTSKVTQIDKYEVGRAYRLIKANHITSNSRKYVPNSSFSKARQLAILDIQQASHLELALSRSGEILKAQDLNVVLRNFGNLNRLKELSQLFNWMEQRGKTNIATYSGYIKFMRSSLTPVQVLDIYNNIRDESVKNNVSVCNAILDFLIKNRKFDNSFKLFDQMKRDGLIPDTVTYSTLLAGCAKVKGGYSKAMQVVQDLKYSGLRMDGVIYGTLLSVCASNHECEEAERYFNQMKCEGHTPNVFHYSSLLNAYSVGGNYKKAEELVQEMKSVGMELNKVCYFSHFL</sequence>
<dbReference type="PANTHER" id="PTHR47942">
    <property type="entry name" value="TETRATRICOPEPTIDE REPEAT (TPR)-LIKE SUPERFAMILY PROTEIN-RELATED"/>
    <property type="match status" value="1"/>
</dbReference>
<gene>
    <name evidence="3" type="ORF">LIER_40476</name>
</gene>
<dbReference type="Pfam" id="PF13041">
    <property type="entry name" value="PPR_2"/>
    <property type="match status" value="1"/>
</dbReference>
<dbReference type="Pfam" id="PF13812">
    <property type="entry name" value="PPR_3"/>
    <property type="match status" value="1"/>
</dbReference>
<accession>A0AAV3QYE4</accession>
<organism evidence="3 4">
    <name type="scientific">Lithospermum erythrorhizon</name>
    <name type="common">Purple gromwell</name>
    <name type="synonym">Lithospermum officinale var. erythrorhizon</name>
    <dbReference type="NCBI Taxonomy" id="34254"/>
    <lineage>
        <taxon>Eukaryota</taxon>
        <taxon>Viridiplantae</taxon>
        <taxon>Streptophyta</taxon>
        <taxon>Embryophyta</taxon>
        <taxon>Tracheophyta</taxon>
        <taxon>Spermatophyta</taxon>
        <taxon>Magnoliopsida</taxon>
        <taxon>eudicotyledons</taxon>
        <taxon>Gunneridae</taxon>
        <taxon>Pentapetalae</taxon>
        <taxon>asterids</taxon>
        <taxon>lamiids</taxon>
        <taxon>Boraginales</taxon>
        <taxon>Boraginaceae</taxon>
        <taxon>Boraginoideae</taxon>
        <taxon>Lithospermeae</taxon>
        <taxon>Lithospermum</taxon>
    </lineage>
</organism>
<reference evidence="3 4" key="1">
    <citation type="submission" date="2024-01" db="EMBL/GenBank/DDBJ databases">
        <title>The complete chloroplast genome sequence of Lithospermum erythrorhizon: insights into the phylogenetic relationship among Boraginaceae species and the maternal lineages of purple gromwells.</title>
        <authorList>
            <person name="Okada T."/>
            <person name="Watanabe K."/>
        </authorList>
    </citation>
    <scope>NUCLEOTIDE SEQUENCE [LARGE SCALE GENOMIC DNA]</scope>
</reference>
<dbReference type="Gene3D" id="1.25.40.10">
    <property type="entry name" value="Tetratricopeptide repeat domain"/>
    <property type="match status" value="2"/>
</dbReference>
<dbReference type="InterPro" id="IPR002885">
    <property type="entry name" value="PPR_rpt"/>
</dbReference>
<dbReference type="PANTHER" id="PTHR47942:SF63">
    <property type="entry name" value="PENTATRICOPEPTIDE REPEAT-CONTAINING PROTEIN"/>
    <property type="match status" value="1"/>
</dbReference>
<evidence type="ECO:0008006" key="5">
    <source>
        <dbReference type="Google" id="ProtNLM"/>
    </source>
</evidence>
<feature type="repeat" description="PPR" evidence="2">
    <location>
        <begin position="204"/>
        <end position="239"/>
    </location>
</feature>
<feature type="repeat" description="PPR" evidence="2">
    <location>
        <begin position="169"/>
        <end position="203"/>
    </location>
</feature>
<feature type="repeat" description="PPR" evidence="2">
    <location>
        <begin position="275"/>
        <end position="309"/>
    </location>
</feature>